<feature type="region of interest" description="Disordered" evidence="1">
    <location>
        <begin position="1"/>
        <end position="141"/>
    </location>
</feature>
<evidence type="ECO:0000313" key="3">
    <source>
        <dbReference type="Proteomes" id="UP001153365"/>
    </source>
</evidence>
<feature type="compositionally biased region" description="Basic and acidic residues" evidence="1">
    <location>
        <begin position="200"/>
        <end position="213"/>
    </location>
</feature>
<dbReference type="Proteomes" id="UP001153365">
    <property type="component" value="Unassembled WGS sequence"/>
</dbReference>
<gene>
    <name evidence="2" type="ORF">PPACK8108_LOCUS5237</name>
</gene>
<feature type="compositionally biased region" description="Low complexity" evidence="1">
    <location>
        <begin position="1"/>
        <end position="17"/>
    </location>
</feature>
<dbReference type="AlphaFoldDB" id="A0AAV0ANY3"/>
<dbReference type="EMBL" id="CALTRL010001006">
    <property type="protein sequence ID" value="CAH7670513.1"/>
    <property type="molecule type" value="Genomic_DNA"/>
</dbReference>
<reference evidence="2" key="1">
    <citation type="submission" date="2022-06" db="EMBL/GenBank/DDBJ databases">
        <authorList>
            <consortium name="SYNGENTA / RWTH Aachen University"/>
        </authorList>
    </citation>
    <scope>NUCLEOTIDE SEQUENCE</scope>
</reference>
<feature type="compositionally biased region" description="Polar residues" evidence="1">
    <location>
        <begin position="68"/>
        <end position="80"/>
    </location>
</feature>
<feature type="compositionally biased region" description="Basic and acidic residues" evidence="1">
    <location>
        <begin position="105"/>
        <end position="119"/>
    </location>
</feature>
<protein>
    <submittedName>
        <fullName evidence="2">Expressed protein</fullName>
    </submittedName>
</protein>
<accession>A0AAV0ANY3</accession>
<name>A0AAV0ANY3_PHAPC</name>
<evidence type="ECO:0000313" key="2">
    <source>
        <dbReference type="EMBL" id="CAH7670513.1"/>
    </source>
</evidence>
<sequence>MANSGNSSNNYHQNQSNPRTFHSKLKNRRPDLTSDRSTENSTGSLRQTRDLRQTRLSSTDRLLRIRGSDNQASSSNQLLESYSEFRSNRELKNRSRASLPNLSDVRADPKDKGKLEDVKQGASSSDSTQTTPTKLITLKERDRNDSFQESCLPLGLDIETQCSPLAYQLIHPVQKIQTLNRSHGGWIEHQNQQQPPQETAAHRDISKDLKNLSDDDPNNPFNVQEEAPSNVIKTKKNQQTKFPTPLN</sequence>
<keyword evidence="3" id="KW-1185">Reference proteome</keyword>
<feature type="compositionally biased region" description="Polar residues" evidence="1">
    <location>
        <begin position="121"/>
        <end position="134"/>
    </location>
</feature>
<feature type="compositionally biased region" description="Basic and acidic residues" evidence="1">
    <location>
        <begin position="28"/>
        <end position="38"/>
    </location>
</feature>
<feature type="region of interest" description="Disordered" evidence="1">
    <location>
        <begin position="189"/>
        <end position="247"/>
    </location>
</feature>
<proteinExistence type="predicted"/>
<comment type="caution">
    <text evidence="2">The sequence shown here is derived from an EMBL/GenBank/DDBJ whole genome shotgun (WGS) entry which is preliminary data.</text>
</comment>
<organism evidence="2 3">
    <name type="scientific">Phakopsora pachyrhizi</name>
    <name type="common">Asian soybean rust disease fungus</name>
    <dbReference type="NCBI Taxonomy" id="170000"/>
    <lineage>
        <taxon>Eukaryota</taxon>
        <taxon>Fungi</taxon>
        <taxon>Dikarya</taxon>
        <taxon>Basidiomycota</taxon>
        <taxon>Pucciniomycotina</taxon>
        <taxon>Pucciniomycetes</taxon>
        <taxon>Pucciniales</taxon>
        <taxon>Phakopsoraceae</taxon>
        <taxon>Phakopsora</taxon>
    </lineage>
</organism>
<evidence type="ECO:0000256" key="1">
    <source>
        <dbReference type="SAM" id="MobiDB-lite"/>
    </source>
</evidence>